<keyword evidence="1" id="KW-0472">Membrane</keyword>
<organism evidence="2 3">
    <name type="scientific">Nonomuraea deserti</name>
    <dbReference type="NCBI Taxonomy" id="1848322"/>
    <lineage>
        <taxon>Bacteria</taxon>
        <taxon>Bacillati</taxon>
        <taxon>Actinomycetota</taxon>
        <taxon>Actinomycetes</taxon>
        <taxon>Streptosporangiales</taxon>
        <taxon>Streptosporangiaceae</taxon>
        <taxon>Nonomuraea</taxon>
    </lineage>
</organism>
<keyword evidence="1" id="KW-0812">Transmembrane</keyword>
<evidence type="ECO:0000313" key="2">
    <source>
        <dbReference type="EMBL" id="TDC89394.1"/>
    </source>
</evidence>
<dbReference type="RefSeq" id="WP_132605836.1">
    <property type="nucleotide sequence ID" value="NZ_SMKO01000232.1"/>
</dbReference>
<dbReference type="EMBL" id="SMKO01000232">
    <property type="protein sequence ID" value="TDC89394.1"/>
    <property type="molecule type" value="Genomic_DNA"/>
</dbReference>
<reference evidence="2 3" key="1">
    <citation type="submission" date="2019-03" db="EMBL/GenBank/DDBJ databases">
        <title>Draft genome sequences of novel Actinobacteria.</title>
        <authorList>
            <person name="Sahin N."/>
            <person name="Ay H."/>
            <person name="Saygin H."/>
        </authorList>
    </citation>
    <scope>NUCLEOTIDE SEQUENCE [LARGE SCALE GENOMIC DNA]</scope>
    <source>
        <strain evidence="2 3">KC310</strain>
    </source>
</reference>
<keyword evidence="3" id="KW-1185">Reference proteome</keyword>
<dbReference type="AlphaFoldDB" id="A0A4R4UK30"/>
<name>A0A4R4UK30_9ACTN</name>
<dbReference type="Proteomes" id="UP000295258">
    <property type="component" value="Unassembled WGS sequence"/>
</dbReference>
<evidence type="ECO:0000313" key="3">
    <source>
        <dbReference type="Proteomes" id="UP000295258"/>
    </source>
</evidence>
<keyword evidence="1" id="KW-1133">Transmembrane helix</keyword>
<evidence type="ECO:0000256" key="1">
    <source>
        <dbReference type="SAM" id="Phobius"/>
    </source>
</evidence>
<accession>A0A4R4UK30</accession>
<sequence>MPDGFDTRETWPHACLRCLHVWEEQFVVRRLADSHGNAAEIWFSAGVRVPPPWSGACCPGCGAYGVTSFPSGYLARHLELVAVPEEPPQPVFVPAPRPGKAPADRAHLPGRLLIALSVPLVAFLAYELYTTLAAAARPHG</sequence>
<protein>
    <submittedName>
        <fullName evidence="2">Uncharacterized protein</fullName>
    </submittedName>
</protein>
<feature type="transmembrane region" description="Helical" evidence="1">
    <location>
        <begin position="112"/>
        <end position="136"/>
    </location>
</feature>
<proteinExistence type="predicted"/>
<gene>
    <name evidence="2" type="ORF">E1292_44590</name>
</gene>
<comment type="caution">
    <text evidence="2">The sequence shown here is derived from an EMBL/GenBank/DDBJ whole genome shotgun (WGS) entry which is preliminary data.</text>
</comment>